<dbReference type="SUPFAM" id="SSF56726">
    <property type="entry name" value="DNA topoisomerase IV, alpha subunit"/>
    <property type="match status" value="1"/>
</dbReference>
<dbReference type="RefSeq" id="WP_173867184.1">
    <property type="nucleotide sequence ID" value="NZ_LT629780.1"/>
</dbReference>
<sequence length="277" mass="30418">MAGLTRLGARHWQAIHDLLRSRERSVQLGPLWRQIHMQLEVGEPRGRRLHFSEAMLRSLRQAAEQASGVDLLVAAPAGTRRETASLGFVDDKVAPQRPDHGFVLVKGALPAPLPALAPELSLRVPLASLELAAIEQVLVIENLDSFDDWQHFDAPAELAGCLVLYRGHGGLARGARRLLAALPTDTPVTAFPDYDPAGLAIAAALGASQLLLPELDERLLTKGCQTHFLRQFRQATHLDGIELGGWQPVWDEMKQQARSIKQQHMLALGACLRLLPR</sequence>
<dbReference type="GO" id="GO:0005694">
    <property type="term" value="C:chromosome"/>
    <property type="evidence" value="ECO:0007669"/>
    <property type="project" value="InterPro"/>
</dbReference>
<evidence type="ECO:0000259" key="1">
    <source>
        <dbReference type="Pfam" id="PF23947"/>
    </source>
</evidence>
<dbReference type="EMBL" id="LT629780">
    <property type="protein sequence ID" value="SDU42606.1"/>
    <property type="molecule type" value="Genomic_DNA"/>
</dbReference>
<feature type="domain" description="DUF7281" evidence="1">
    <location>
        <begin position="111"/>
        <end position="273"/>
    </location>
</feature>
<reference evidence="3" key="1">
    <citation type="submission" date="2016-10" db="EMBL/GenBank/DDBJ databases">
        <authorList>
            <person name="Varghese N."/>
            <person name="Submissions S."/>
        </authorList>
    </citation>
    <scope>NUCLEOTIDE SEQUENCE [LARGE SCALE GENOMIC DNA]</scope>
    <source>
        <strain evidence="3">CCTCC 2012022</strain>
    </source>
</reference>
<evidence type="ECO:0000313" key="2">
    <source>
        <dbReference type="EMBL" id="SDU42606.1"/>
    </source>
</evidence>
<accession>A0A1H2IF89</accession>
<protein>
    <recommendedName>
        <fullName evidence="1">DUF7281 domain-containing protein</fullName>
    </recommendedName>
</protein>
<proteinExistence type="predicted"/>
<keyword evidence="3" id="KW-1185">Reference proteome</keyword>
<gene>
    <name evidence="2" type="ORF">SAMN05216580_2952</name>
</gene>
<dbReference type="Pfam" id="PF23947">
    <property type="entry name" value="DUF7281"/>
    <property type="match status" value="1"/>
</dbReference>
<dbReference type="InterPro" id="IPR036078">
    <property type="entry name" value="Spo11/TopoVI_A_sf"/>
</dbReference>
<organism evidence="2 3">
    <name type="scientific">Geopseudomonas guangdongensis</name>
    <dbReference type="NCBI Taxonomy" id="1245526"/>
    <lineage>
        <taxon>Bacteria</taxon>
        <taxon>Pseudomonadati</taxon>
        <taxon>Pseudomonadota</taxon>
        <taxon>Gammaproteobacteria</taxon>
        <taxon>Pseudomonadales</taxon>
        <taxon>Pseudomonadaceae</taxon>
        <taxon>Geopseudomonas</taxon>
    </lineage>
</organism>
<dbReference type="InterPro" id="IPR055705">
    <property type="entry name" value="DUF7281"/>
</dbReference>
<dbReference type="AlphaFoldDB" id="A0A1H2IF89"/>
<dbReference type="GO" id="GO:0003677">
    <property type="term" value="F:DNA binding"/>
    <property type="evidence" value="ECO:0007669"/>
    <property type="project" value="InterPro"/>
</dbReference>
<dbReference type="Proteomes" id="UP000243063">
    <property type="component" value="Chromosome I"/>
</dbReference>
<name>A0A1H2IF89_9GAMM</name>
<dbReference type="STRING" id="1245526.SAMN05216580_2952"/>
<evidence type="ECO:0000313" key="3">
    <source>
        <dbReference type="Proteomes" id="UP000243063"/>
    </source>
</evidence>